<gene>
    <name evidence="1" type="ORF">NFRAN_1316</name>
</gene>
<name>A0A484I7C4_9ARCH</name>
<dbReference type="AlphaFoldDB" id="A0A484I7C4"/>
<sequence>MNKIYLLAIATILATVSLMATGIFTSTAVSQIPTTSGIDPAENTGPGVLPNGTVVNTTTINATAGGY</sequence>
<dbReference type="EMBL" id="LR216287">
    <property type="protein sequence ID" value="VFJ13638.1"/>
    <property type="molecule type" value="Genomic_DNA"/>
</dbReference>
<dbReference type="GeneID" id="39420687"/>
<reference evidence="1 2" key="1">
    <citation type="submission" date="2019-02" db="EMBL/GenBank/DDBJ databases">
        <authorList>
            <person name="Lehtovirta-Morley E L."/>
        </authorList>
    </citation>
    <scope>NUCLEOTIDE SEQUENCE [LARGE SCALE GENOMIC DNA]</scope>
    <source>
        <strain evidence="1">NFRAN1</strain>
    </source>
</reference>
<organism evidence="1 2">
    <name type="scientific">Candidatus Nitrosocosmicus franklandianus</name>
    <dbReference type="NCBI Taxonomy" id="1798806"/>
    <lineage>
        <taxon>Archaea</taxon>
        <taxon>Nitrososphaerota</taxon>
        <taxon>Nitrososphaeria</taxon>
        <taxon>Nitrososphaerales</taxon>
        <taxon>Nitrososphaeraceae</taxon>
        <taxon>Candidatus Nitrosocosmicus</taxon>
    </lineage>
</organism>
<accession>A0A484I7C4</accession>
<evidence type="ECO:0000313" key="1">
    <source>
        <dbReference type="EMBL" id="VFJ13638.1"/>
    </source>
</evidence>
<evidence type="ECO:0000313" key="2">
    <source>
        <dbReference type="Proteomes" id="UP000294299"/>
    </source>
</evidence>
<proteinExistence type="predicted"/>
<dbReference type="OrthoDB" id="13433at2157"/>
<keyword evidence="2" id="KW-1185">Reference proteome</keyword>
<protein>
    <submittedName>
        <fullName evidence="1">Uncharacterized protein</fullName>
    </submittedName>
</protein>
<dbReference type="RefSeq" id="WP_134483596.1">
    <property type="nucleotide sequence ID" value="NZ_LR216287.1"/>
</dbReference>
<dbReference type="Proteomes" id="UP000294299">
    <property type="component" value="Chromosome NFRAN"/>
</dbReference>
<dbReference type="KEGG" id="nfn:NFRAN_1316"/>